<proteinExistence type="predicted"/>
<accession>V2XEB7</accession>
<evidence type="ECO:0000313" key="2">
    <source>
        <dbReference type="Proteomes" id="UP000017559"/>
    </source>
</evidence>
<dbReference type="AlphaFoldDB" id="V2XEB7"/>
<keyword evidence="2" id="KW-1185">Reference proteome</keyword>
<dbReference type="HOGENOM" id="CLU_1982139_0_0_1"/>
<evidence type="ECO:0000313" key="1">
    <source>
        <dbReference type="EMBL" id="ESK90850.1"/>
    </source>
</evidence>
<dbReference type="KEGG" id="mrr:Moror_16488"/>
<dbReference type="EMBL" id="AWSO01000400">
    <property type="protein sequence ID" value="ESK90850.1"/>
    <property type="molecule type" value="Genomic_DNA"/>
</dbReference>
<name>V2XEB7_MONRO</name>
<dbReference type="Proteomes" id="UP000017559">
    <property type="component" value="Unassembled WGS sequence"/>
</dbReference>
<reference evidence="1 2" key="1">
    <citation type="journal article" date="2014" name="BMC Genomics">
        <title>Genome and secretome analysis of the hemibiotrophic fungal pathogen, Moniliophthora roreri, which causes frosty pod rot disease of cacao: mechanisms of the biotrophic and necrotrophic phases.</title>
        <authorList>
            <person name="Meinhardt L.W."/>
            <person name="Costa G.G.L."/>
            <person name="Thomazella D.P.T."/>
            <person name="Teixeira P.J.P.L."/>
            <person name="Carazzolle M.F."/>
            <person name="Schuster S.C."/>
            <person name="Carlson J.E."/>
            <person name="Guiltinan M.J."/>
            <person name="Mieczkowski P."/>
            <person name="Farmer A."/>
            <person name="Ramaraj T."/>
            <person name="Crozier J."/>
            <person name="Davis R.E."/>
            <person name="Shao J."/>
            <person name="Melnick R.L."/>
            <person name="Pereira G.A.G."/>
            <person name="Bailey B.A."/>
        </authorList>
    </citation>
    <scope>NUCLEOTIDE SEQUENCE [LARGE SCALE GENOMIC DNA]</scope>
    <source>
        <strain evidence="1 2">MCA 2997</strain>
    </source>
</reference>
<gene>
    <name evidence="1" type="ORF">Moror_16488</name>
</gene>
<organism evidence="1 2">
    <name type="scientific">Moniliophthora roreri (strain MCA 2997)</name>
    <name type="common">Cocoa frosty pod rot fungus</name>
    <name type="synonym">Crinipellis roreri</name>
    <dbReference type="NCBI Taxonomy" id="1381753"/>
    <lineage>
        <taxon>Eukaryota</taxon>
        <taxon>Fungi</taxon>
        <taxon>Dikarya</taxon>
        <taxon>Basidiomycota</taxon>
        <taxon>Agaricomycotina</taxon>
        <taxon>Agaricomycetes</taxon>
        <taxon>Agaricomycetidae</taxon>
        <taxon>Agaricales</taxon>
        <taxon>Marasmiineae</taxon>
        <taxon>Marasmiaceae</taxon>
        <taxon>Moniliophthora</taxon>
    </lineage>
</organism>
<comment type="caution">
    <text evidence="1">The sequence shown here is derived from an EMBL/GenBank/DDBJ whole genome shotgun (WGS) entry which is preliminary data.</text>
</comment>
<sequence>MLQVDNAFMGNVPAVLLLFDGHLSSLTETYASPSRFSRINLLHRYLLSQVLFWSRYFAGLNSCASLLELSQRVKLLRLLLNGRSMKLVTTAPVCPNWCQIVFMPVAIVSVGRPANLDALVVPWVLP</sequence>
<protein>
    <submittedName>
        <fullName evidence="1">Uncharacterized protein</fullName>
    </submittedName>
</protein>